<gene>
    <name evidence="6" type="primary">Acey_s0308.g2051</name>
    <name evidence="6" type="ORF">Y032_0308g2051</name>
</gene>
<reference evidence="7" key="1">
    <citation type="journal article" date="2015" name="Nat. Genet.">
        <title>The genome and transcriptome of the zoonotic hookworm Ancylostoma ceylanicum identify infection-specific gene families.</title>
        <authorList>
            <person name="Schwarz E.M."/>
            <person name="Hu Y."/>
            <person name="Antoshechkin I."/>
            <person name="Miller M.M."/>
            <person name="Sternberg P.W."/>
            <person name="Aroian R.V."/>
        </authorList>
    </citation>
    <scope>NUCLEOTIDE SEQUENCE</scope>
    <source>
        <strain evidence="7">HY135</strain>
    </source>
</reference>
<dbReference type="AlphaFoldDB" id="A0A016S2K9"/>
<name>A0A016S2K9_9BILA</name>
<sequence>MQFVADFYMFIFVEIIMRPRKFNYFGLFSEDMQGYAVFSTANLFIAKVVICCGHVVIAFNRFTAFYLPFKHDQIWAKSVVFGSILSLWGMFIVALLPVIIIYRNSAKLVRMENGILRLLSGEITTYYSYLCRITYVFTVVVCSICYLCSYLKARKSMHRNAVGEIIYAFADFMLRIMRESFPKNKTAICCSESANELSWLPQHFSRSIAVSVAAVVDTPSSIPIDDSGDDYSDKSLEKRLFICAVASSFPFCIEVVRTTLENFSFRRNEDFSSFLAEFGFYEMEAMATVSVWLQLLINKNVRALIVKELIGPKENHGKGTVTSSLHKF</sequence>
<dbReference type="PANTHER" id="PTHR31627:SF14">
    <property type="entry name" value="SERPENTINE RECEPTOR, CLASS T-RELATED"/>
    <property type="match status" value="1"/>
</dbReference>
<dbReference type="Gene3D" id="1.20.1070.10">
    <property type="entry name" value="Rhodopsin 7-helix transmembrane proteins"/>
    <property type="match status" value="1"/>
</dbReference>
<evidence type="ECO:0000313" key="7">
    <source>
        <dbReference type="Proteomes" id="UP000024635"/>
    </source>
</evidence>
<feature type="transmembrane region" description="Helical" evidence="5">
    <location>
        <begin position="35"/>
        <end position="59"/>
    </location>
</feature>
<proteinExistence type="predicted"/>
<feature type="transmembrane region" description="Helical" evidence="5">
    <location>
        <begin position="126"/>
        <end position="149"/>
    </location>
</feature>
<dbReference type="PANTHER" id="PTHR31627">
    <property type="entry name" value="SERPENTINE RECEPTOR CLASS GAMMA-RELATED"/>
    <property type="match status" value="1"/>
</dbReference>
<evidence type="ECO:0000256" key="3">
    <source>
        <dbReference type="ARBA" id="ARBA00022989"/>
    </source>
</evidence>
<feature type="transmembrane region" description="Helical" evidence="5">
    <location>
        <begin position="79"/>
        <end position="102"/>
    </location>
</feature>
<evidence type="ECO:0000313" key="6">
    <source>
        <dbReference type="EMBL" id="EYB84880.1"/>
    </source>
</evidence>
<dbReference type="Pfam" id="PF10323">
    <property type="entry name" value="7TM_GPCR_Srv"/>
    <property type="match status" value="1"/>
</dbReference>
<comment type="subcellular location">
    <subcellularLocation>
        <location evidence="1">Membrane</location>
        <topology evidence="1">Multi-pass membrane protein</topology>
    </subcellularLocation>
</comment>
<dbReference type="InterPro" id="IPR051119">
    <property type="entry name" value="Nematode_SR-like"/>
</dbReference>
<accession>A0A016S2K9</accession>
<evidence type="ECO:0000256" key="4">
    <source>
        <dbReference type="ARBA" id="ARBA00023136"/>
    </source>
</evidence>
<dbReference type="OrthoDB" id="5867137at2759"/>
<evidence type="ECO:0000256" key="5">
    <source>
        <dbReference type="SAM" id="Phobius"/>
    </source>
</evidence>
<dbReference type="CDD" id="cd00637">
    <property type="entry name" value="7tm_classA_rhodopsin-like"/>
    <property type="match status" value="1"/>
</dbReference>
<dbReference type="InterPro" id="IPR019426">
    <property type="entry name" value="7TM_GPCR_serpentine_rcpt_Srv"/>
</dbReference>
<protein>
    <recommendedName>
        <fullName evidence="8">Serpentine receptor class gamma</fullName>
    </recommendedName>
</protein>
<dbReference type="Proteomes" id="UP000024635">
    <property type="component" value="Unassembled WGS sequence"/>
</dbReference>
<keyword evidence="3 5" id="KW-1133">Transmembrane helix</keyword>
<dbReference type="EMBL" id="JARK01001644">
    <property type="protein sequence ID" value="EYB84880.1"/>
    <property type="molecule type" value="Genomic_DNA"/>
</dbReference>
<comment type="caution">
    <text evidence="6">The sequence shown here is derived from an EMBL/GenBank/DDBJ whole genome shotgun (WGS) entry which is preliminary data.</text>
</comment>
<evidence type="ECO:0008006" key="8">
    <source>
        <dbReference type="Google" id="ProtNLM"/>
    </source>
</evidence>
<dbReference type="GO" id="GO:0016020">
    <property type="term" value="C:membrane"/>
    <property type="evidence" value="ECO:0007669"/>
    <property type="project" value="UniProtKB-SubCell"/>
</dbReference>
<organism evidence="6 7">
    <name type="scientific">Ancylostoma ceylanicum</name>
    <dbReference type="NCBI Taxonomy" id="53326"/>
    <lineage>
        <taxon>Eukaryota</taxon>
        <taxon>Metazoa</taxon>
        <taxon>Ecdysozoa</taxon>
        <taxon>Nematoda</taxon>
        <taxon>Chromadorea</taxon>
        <taxon>Rhabditida</taxon>
        <taxon>Rhabditina</taxon>
        <taxon>Rhabditomorpha</taxon>
        <taxon>Strongyloidea</taxon>
        <taxon>Ancylostomatidae</taxon>
        <taxon>Ancylostomatinae</taxon>
        <taxon>Ancylostoma</taxon>
    </lineage>
</organism>
<keyword evidence="4 5" id="KW-0472">Membrane</keyword>
<keyword evidence="2 5" id="KW-0812">Transmembrane</keyword>
<keyword evidence="7" id="KW-1185">Reference proteome</keyword>
<evidence type="ECO:0000256" key="1">
    <source>
        <dbReference type="ARBA" id="ARBA00004141"/>
    </source>
</evidence>
<evidence type="ECO:0000256" key="2">
    <source>
        <dbReference type="ARBA" id="ARBA00022692"/>
    </source>
</evidence>